<reference evidence="2 3" key="1">
    <citation type="journal article" date="2024" name="Plant Biotechnol. J.">
        <title>Dendrobium thyrsiflorum genome and its molecular insights into genes involved in important horticultural traits.</title>
        <authorList>
            <person name="Chen B."/>
            <person name="Wang J.Y."/>
            <person name="Zheng P.J."/>
            <person name="Li K.L."/>
            <person name="Liang Y.M."/>
            <person name="Chen X.F."/>
            <person name="Zhang C."/>
            <person name="Zhao X."/>
            <person name="He X."/>
            <person name="Zhang G.Q."/>
            <person name="Liu Z.J."/>
            <person name="Xu Q."/>
        </authorList>
    </citation>
    <scope>NUCLEOTIDE SEQUENCE [LARGE SCALE GENOMIC DNA]</scope>
    <source>
        <strain evidence="2">GZMU011</strain>
    </source>
</reference>
<accession>A0ABD0V1Q0</accession>
<protein>
    <submittedName>
        <fullName evidence="2">Uncharacterized protein</fullName>
    </submittedName>
</protein>
<evidence type="ECO:0000256" key="1">
    <source>
        <dbReference type="SAM" id="MobiDB-lite"/>
    </source>
</evidence>
<dbReference type="EMBL" id="JANQDX010000011">
    <property type="protein sequence ID" value="KAL0916511.1"/>
    <property type="molecule type" value="Genomic_DNA"/>
</dbReference>
<proteinExistence type="predicted"/>
<evidence type="ECO:0000313" key="3">
    <source>
        <dbReference type="Proteomes" id="UP001552299"/>
    </source>
</evidence>
<sequence length="253" mass="27647">MVSSSRAIIVPGLLRFSVIGEHTGSDHDLNIMVSFGGKPPGLEDPNHNRLPAVSFSNESLVRCHLVVKSPVRGHVSCPYWQEIDEVSSADETKGSADETKGSTDASLALLVFHSSQAEEAHGGKKDSYLRSRQTSVSAADSAEERRRRRLRSRLGQREEEACGFVEFDQADCCGCWRSKVGVERSGLGRQIRLAIGTWPVFGSCAADGVGRLEVFAVGINGGVRLERLVRRLRRVTEVELCRLEGQWLAGDGN</sequence>
<organism evidence="2 3">
    <name type="scientific">Dendrobium thyrsiflorum</name>
    <name type="common">Pinecone-like raceme dendrobium</name>
    <name type="synonym">Orchid</name>
    <dbReference type="NCBI Taxonomy" id="117978"/>
    <lineage>
        <taxon>Eukaryota</taxon>
        <taxon>Viridiplantae</taxon>
        <taxon>Streptophyta</taxon>
        <taxon>Embryophyta</taxon>
        <taxon>Tracheophyta</taxon>
        <taxon>Spermatophyta</taxon>
        <taxon>Magnoliopsida</taxon>
        <taxon>Liliopsida</taxon>
        <taxon>Asparagales</taxon>
        <taxon>Orchidaceae</taxon>
        <taxon>Epidendroideae</taxon>
        <taxon>Malaxideae</taxon>
        <taxon>Dendrobiinae</taxon>
        <taxon>Dendrobium</taxon>
    </lineage>
</organism>
<gene>
    <name evidence="2" type="ORF">M5K25_014030</name>
</gene>
<dbReference type="AlphaFoldDB" id="A0ABD0V1Q0"/>
<keyword evidence="3" id="KW-1185">Reference proteome</keyword>
<name>A0ABD0V1Q0_DENTH</name>
<comment type="caution">
    <text evidence="2">The sequence shown here is derived from an EMBL/GenBank/DDBJ whole genome shotgun (WGS) entry which is preliminary data.</text>
</comment>
<feature type="region of interest" description="Disordered" evidence="1">
    <location>
        <begin position="118"/>
        <end position="144"/>
    </location>
</feature>
<feature type="compositionally biased region" description="Basic and acidic residues" evidence="1">
    <location>
        <begin position="118"/>
        <end position="129"/>
    </location>
</feature>
<evidence type="ECO:0000313" key="2">
    <source>
        <dbReference type="EMBL" id="KAL0916511.1"/>
    </source>
</evidence>
<dbReference type="Proteomes" id="UP001552299">
    <property type="component" value="Unassembled WGS sequence"/>
</dbReference>